<dbReference type="EC" id="5.3.3.2" evidence="11"/>
<dbReference type="GO" id="GO:0005737">
    <property type="term" value="C:cytoplasm"/>
    <property type="evidence" value="ECO:0007669"/>
    <property type="project" value="UniProtKB-SubCell"/>
</dbReference>
<feature type="binding site" evidence="11">
    <location>
        <position position="210"/>
    </location>
    <ligand>
        <name>FMN</name>
        <dbReference type="ChEBI" id="CHEBI:58210"/>
    </ligand>
</feature>
<feature type="binding site" evidence="11">
    <location>
        <begin position="3"/>
        <end position="4"/>
    </location>
    <ligand>
        <name>substrate</name>
    </ligand>
</feature>
<evidence type="ECO:0000256" key="5">
    <source>
        <dbReference type="ARBA" id="ARBA00022723"/>
    </source>
</evidence>
<dbReference type="GO" id="GO:0004452">
    <property type="term" value="F:isopentenyl-diphosphate delta-isomerase activity"/>
    <property type="evidence" value="ECO:0007669"/>
    <property type="project" value="UniProtKB-UniRule"/>
</dbReference>
<evidence type="ECO:0000256" key="10">
    <source>
        <dbReference type="ARBA" id="ARBA00025810"/>
    </source>
</evidence>
<keyword evidence="7 11" id="KW-0521">NADP</keyword>
<dbReference type="Pfam" id="PF01070">
    <property type="entry name" value="FMN_dh"/>
    <property type="match status" value="1"/>
</dbReference>
<keyword evidence="3 11" id="KW-0285">Flavoprotein</keyword>
<organism evidence="13 14">
    <name type="scientific">Enterococcus asini</name>
    <dbReference type="NCBI Taxonomy" id="57732"/>
    <lineage>
        <taxon>Bacteria</taxon>
        <taxon>Bacillati</taxon>
        <taxon>Bacillota</taxon>
        <taxon>Bacilli</taxon>
        <taxon>Lactobacillales</taxon>
        <taxon>Enterococcaceae</taxon>
        <taxon>Enterococcus</taxon>
    </lineage>
</organism>
<comment type="similarity">
    <text evidence="11">Belongs to the IPP isomerase type 2 family.</text>
</comment>
<dbReference type="Proteomes" id="UP001256711">
    <property type="component" value="Unassembled WGS sequence"/>
</dbReference>
<dbReference type="GO" id="GO:0016491">
    <property type="term" value="F:oxidoreductase activity"/>
    <property type="evidence" value="ECO:0007669"/>
    <property type="project" value="InterPro"/>
</dbReference>
<dbReference type="HAMAP" id="MF_00354">
    <property type="entry name" value="Idi_2"/>
    <property type="match status" value="1"/>
</dbReference>
<accession>A0AAW8U0H9</accession>
<dbReference type="AlphaFoldDB" id="A0AAW8U0H9"/>
<dbReference type="CDD" id="cd02811">
    <property type="entry name" value="IDI-2_FMN"/>
    <property type="match status" value="1"/>
</dbReference>
<proteinExistence type="inferred from homology"/>
<feature type="binding site" evidence="11">
    <location>
        <begin position="59"/>
        <end position="61"/>
    </location>
    <ligand>
        <name>FMN</name>
        <dbReference type="ChEBI" id="CHEBI:58210"/>
    </ligand>
</feature>
<feature type="binding site" evidence="11">
    <location>
        <begin position="277"/>
        <end position="278"/>
    </location>
    <ligand>
        <name>FMN</name>
        <dbReference type="ChEBI" id="CHEBI:58210"/>
    </ligand>
</feature>
<dbReference type="Gene3D" id="3.20.20.70">
    <property type="entry name" value="Aldolase class I"/>
    <property type="match status" value="1"/>
</dbReference>
<feature type="binding site" evidence="11">
    <location>
        <position position="148"/>
    </location>
    <ligand>
        <name>substrate</name>
    </ligand>
</feature>
<protein>
    <recommendedName>
        <fullName evidence="11">Isopentenyl-diphosphate delta-isomerase</fullName>
        <shortName evidence="11">IPP isomerase</shortName>
        <ecNumber evidence="11">5.3.3.2</ecNumber>
    </recommendedName>
    <alternativeName>
        <fullName evidence="11">Isopentenyl diphosphate:dimethylallyl diphosphate isomerase</fullName>
    </alternativeName>
    <alternativeName>
        <fullName evidence="11">Isopentenyl pyrophosphate isomerase</fullName>
    </alternativeName>
    <alternativeName>
        <fullName evidence="11">Type 2 isopentenyl diphosphate isomerase</fullName>
        <shortName evidence="11">IDI-2</shortName>
    </alternativeName>
</protein>
<dbReference type="GO" id="GO:0008299">
    <property type="term" value="P:isoprenoid biosynthetic process"/>
    <property type="evidence" value="ECO:0007669"/>
    <property type="project" value="UniProtKB-UniRule"/>
</dbReference>
<dbReference type="PIRSF" id="PIRSF003314">
    <property type="entry name" value="IPP_isomerase"/>
    <property type="match status" value="1"/>
</dbReference>
<keyword evidence="4 11" id="KW-0288">FMN</keyword>
<dbReference type="SUPFAM" id="SSF51395">
    <property type="entry name" value="FMN-linked oxidoreductases"/>
    <property type="match status" value="1"/>
</dbReference>
<comment type="subunit">
    <text evidence="10 11">Homooctamer. Dimer of tetramers.</text>
</comment>
<comment type="cofactor">
    <cofactor evidence="11">
        <name>NADPH</name>
        <dbReference type="ChEBI" id="CHEBI:57783"/>
    </cofactor>
</comment>
<feature type="binding site" evidence="11">
    <location>
        <position position="180"/>
    </location>
    <ligand>
        <name>FMN</name>
        <dbReference type="ChEBI" id="CHEBI:58210"/>
    </ligand>
</feature>
<evidence type="ECO:0000256" key="1">
    <source>
        <dbReference type="ARBA" id="ARBA00001917"/>
    </source>
</evidence>
<dbReference type="NCBIfam" id="TIGR02151">
    <property type="entry name" value="IPP_isom_2"/>
    <property type="match status" value="1"/>
</dbReference>
<evidence type="ECO:0000256" key="7">
    <source>
        <dbReference type="ARBA" id="ARBA00022857"/>
    </source>
</evidence>
<keyword evidence="6 11" id="KW-0460">Magnesium</keyword>
<dbReference type="GO" id="GO:0000287">
    <property type="term" value="F:magnesium ion binding"/>
    <property type="evidence" value="ECO:0007669"/>
    <property type="project" value="UniProtKB-UniRule"/>
</dbReference>
<dbReference type="InterPro" id="IPR011179">
    <property type="entry name" value="IPdP_isomerase"/>
</dbReference>
<comment type="caution">
    <text evidence="11">Lacks conserved residue(s) required for the propagation of feature annotation.</text>
</comment>
<feature type="binding site" evidence="11">
    <location>
        <position position="89"/>
    </location>
    <ligand>
        <name>FMN</name>
        <dbReference type="ChEBI" id="CHEBI:58210"/>
    </ligand>
</feature>
<evidence type="ECO:0000259" key="12">
    <source>
        <dbReference type="Pfam" id="PF01070"/>
    </source>
</evidence>
<dbReference type="GO" id="GO:0070402">
    <property type="term" value="F:NADPH binding"/>
    <property type="evidence" value="ECO:0007669"/>
    <property type="project" value="UniProtKB-UniRule"/>
</dbReference>
<dbReference type="PANTHER" id="PTHR43665">
    <property type="entry name" value="ISOPENTENYL-DIPHOSPHATE DELTA-ISOMERASE"/>
    <property type="match status" value="1"/>
</dbReference>
<evidence type="ECO:0000256" key="4">
    <source>
        <dbReference type="ARBA" id="ARBA00022643"/>
    </source>
</evidence>
<evidence type="ECO:0000256" key="2">
    <source>
        <dbReference type="ARBA" id="ARBA00022490"/>
    </source>
</evidence>
<evidence type="ECO:0000256" key="6">
    <source>
        <dbReference type="ARBA" id="ARBA00022842"/>
    </source>
</evidence>
<evidence type="ECO:0000256" key="8">
    <source>
        <dbReference type="ARBA" id="ARBA00023229"/>
    </source>
</evidence>
<keyword evidence="9 11" id="KW-0413">Isomerase</keyword>
<evidence type="ECO:0000256" key="11">
    <source>
        <dbReference type="HAMAP-Rule" id="MF_00354"/>
    </source>
</evidence>
<feature type="binding site" evidence="11">
    <location>
        <position position="149"/>
    </location>
    <ligand>
        <name>Mg(2+)</name>
        <dbReference type="ChEBI" id="CHEBI:18420"/>
    </ligand>
</feature>
<dbReference type="RefSeq" id="WP_311835369.1">
    <property type="nucleotide sequence ID" value="NZ_JARQBJ010000003.1"/>
</dbReference>
<feature type="binding site" evidence="11">
    <location>
        <position position="118"/>
    </location>
    <ligand>
        <name>FMN</name>
        <dbReference type="ChEBI" id="CHEBI:58210"/>
    </ligand>
</feature>
<gene>
    <name evidence="11 13" type="primary">fni</name>
    <name evidence="13" type="ORF">P7H43_06830</name>
</gene>
<evidence type="ECO:0000313" key="14">
    <source>
        <dbReference type="Proteomes" id="UP001256711"/>
    </source>
</evidence>
<evidence type="ECO:0000256" key="3">
    <source>
        <dbReference type="ARBA" id="ARBA00022630"/>
    </source>
</evidence>
<comment type="cofactor">
    <cofactor evidence="1 11">
        <name>FMN</name>
        <dbReference type="ChEBI" id="CHEBI:58210"/>
    </cofactor>
</comment>
<feature type="domain" description="FMN-dependent dehydrogenase" evidence="12">
    <location>
        <begin position="161"/>
        <end position="320"/>
    </location>
</feature>
<dbReference type="InterPro" id="IPR013785">
    <property type="entry name" value="Aldolase_TIM"/>
</dbReference>
<sequence>MNRKDEHAALAMDFYRESGNDFDLIRLVHNSFPEMSVAETSLTTEILDREFPLPFFINAMTGGSEKTKEYNRQLAEVAKECDLMMATGSVSAALKDPSVADSFTVVRQVNPNGFIASNIGAGSNLEQAQRAVDLLEANALQIHVNVAQELVMPEGDRDFSQWLAKIETIVRHLPVPVIVKEVGFGMSRKMVQQLVDCGVTAIDISGRGGTSFTRIENARRPQQELAYLTDFGQSTPEALLEALEVPQIFDLIASGGIQNAYDIYKALVLGARSCGVSGKMLHTVINGGPEAGIRLVEDWSKELRLLMTLTGQRNLKDLREVPVTFSGSLLEWCFNREIDIKKYSLR</sequence>
<comment type="catalytic activity">
    <reaction evidence="11">
        <text>isopentenyl diphosphate = dimethylallyl diphosphate</text>
        <dbReference type="Rhea" id="RHEA:23284"/>
        <dbReference type="ChEBI" id="CHEBI:57623"/>
        <dbReference type="ChEBI" id="CHEBI:128769"/>
        <dbReference type="EC" id="5.3.3.2"/>
    </reaction>
</comment>
<keyword evidence="5 11" id="KW-0479">Metal-binding</keyword>
<dbReference type="GO" id="GO:0010181">
    <property type="term" value="F:FMN binding"/>
    <property type="evidence" value="ECO:0007669"/>
    <property type="project" value="UniProtKB-UniRule"/>
</dbReference>
<feature type="binding site" evidence="11">
    <location>
        <position position="205"/>
    </location>
    <ligand>
        <name>FMN</name>
        <dbReference type="ChEBI" id="CHEBI:58210"/>
    </ligand>
</feature>
<reference evidence="13" key="1">
    <citation type="submission" date="2023-03" db="EMBL/GenBank/DDBJ databases">
        <authorList>
            <person name="Shen W."/>
            <person name="Cai J."/>
        </authorList>
    </citation>
    <scope>NUCLEOTIDE SEQUENCE</scope>
    <source>
        <strain evidence="13">B226-2</strain>
    </source>
</reference>
<evidence type="ECO:0000313" key="13">
    <source>
        <dbReference type="EMBL" id="MDT2810192.1"/>
    </source>
</evidence>
<name>A0AAW8U0H9_9ENTE</name>
<comment type="cofactor">
    <cofactor evidence="11">
        <name>Mg(2+)</name>
        <dbReference type="ChEBI" id="CHEBI:18420"/>
    </cofactor>
</comment>
<dbReference type="EMBL" id="JARQBJ010000003">
    <property type="protein sequence ID" value="MDT2810192.1"/>
    <property type="molecule type" value="Genomic_DNA"/>
</dbReference>
<comment type="subcellular location">
    <subcellularLocation>
        <location evidence="11">Cytoplasm</location>
    </subcellularLocation>
</comment>
<dbReference type="PANTHER" id="PTHR43665:SF1">
    <property type="entry name" value="ISOPENTENYL-DIPHOSPHATE DELTA-ISOMERASE"/>
    <property type="match status" value="1"/>
</dbReference>
<keyword evidence="8 11" id="KW-0414">Isoprene biosynthesis</keyword>
<comment type="caution">
    <text evidence="13">The sequence shown here is derived from an EMBL/GenBank/DDBJ whole genome shotgun (WGS) entry which is preliminary data.</text>
</comment>
<evidence type="ECO:0000256" key="9">
    <source>
        <dbReference type="ARBA" id="ARBA00023235"/>
    </source>
</evidence>
<comment type="function">
    <text evidence="11">Involved in the biosynthesis of isoprenoids. Catalyzes the 1,3-allylic rearrangement of the homoallylic substrate isopentenyl (IPP) to its allylic isomer, dimethylallyl diphosphate (DMAPP).</text>
</comment>
<dbReference type="InterPro" id="IPR000262">
    <property type="entry name" value="FMN-dep_DH"/>
</dbReference>
<keyword evidence="2 11" id="KW-0963">Cytoplasm</keyword>